<dbReference type="Gene3D" id="2.70.50.70">
    <property type="match status" value="1"/>
</dbReference>
<proteinExistence type="predicted"/>
<protein>
    <submittedName>
        <fullName evidence="1">Uncharacterized protein</fullName>
    </submittedName>
</protein>
<feature type="non-terminal residue" evidence="1">
    <location>
        <position position="97"/>
    </location>
</feature>
<gene>
    <name evidence="1" type="ORF">BJ085DRAFT_7227</name>
</gene>
<feature type="non-terminal residue" evidence="1">
    <location>
        <position position="1"/>
    </location>
</feature>
<dbReference type="EMBL" id="ML003491">
    <property type="protein sequence ID" value="RKP33886.1"/>
    <property type="molecule type" value="Genomic_DNA"/>
</dbReference>
<organism evidence="1 2">
    <name type="scientific">Dimargaris cristalligena</name>
    <dbReference type="NCBI Taxonomy" id="215637"/>
    <lineage>
        <taxon>Eukaryota</taxon>
        <taxon>Fungi</taxon>
        <taxon>Fungi incertae sedis</taxon>
        <taxon>Zoopagomycota</taxon>
        <taxon>Kickxellomycotina</taxon>
        <taxon>Dimargaritomycetes</taxon>
        <taxon>Dimargaritales</taxon>
        <taxon>Dimargaritaceae</taxon>
        <taxon>Dimargaris</taxon>
    </lineage>
</organism>
<name>A0A4P9ZKS3_9FUNG</name>
<reference evidence="2" key="1">
    <citation type="journal article" date="2018" name="Nat. Microbiol.">
        <title>Leveraging single-cell genomics to expand the fungal tree of life.</title>
        <authorList>
            <person name="Ahrendt S.R."/>
            <person name="Quandt C.A."/>
            <person name="Ciobanu D."/>
            <person name="Clum A."/>
            <person name="Salamov A."/>
            <person name="Andreopoulos B."/>
            <person name="Cheng J.F."/>
            <person name="Woyke T."/>
            <person name="Pelin A."/>
            <person name="Henrissat B."/>
            <person name="Reynolds N.K."/>
            <person name="Benny G.L."/>
            <person name="Smith M.E."/>
            <person name="James T.Y."/>
            <person name="Grigoriev I.V."/>
        </authorList>
    </citation>
    <scope>NUCLEOTIDE SEQUENCE [LARGE SCALE GENOMIC DNA]</scope>
    <source>
        <strain evidence="2">RSA 468</strain>
    </source>
</reference>
<evidence type="ECO:0000313" key="2">
    <source>
        <dbReference type="Proteomes" id="UP000268162"/>
    </source>
</evidence>
<dbReference type="AlphaFoldDB" id="A0A4P9ZKS3"/>
<accession>A0A4P9ZKS3</accession>
<keyword evidence="2" id="KW-1185">Reference proteome</keyword>
<evidence type="ECO:0000313" key="1">
    <source>
        <dbReference type="EMBL" id="RKP33886.1"/>
    </source>
</evidence>
<dbReference type="Proteomes" id="UP000268162">
    <property type="component" value="Unassembled WGS sequence"/>
</dbReference>
<dbReference type="PANTHER" id="PTHR36182">
    <property type="entry name" value="PROTEIN, PUTATIVE (AFU_ORTHOLOGUE AFUA_6G10930)-RELATED"/>
    <property type="match status" value="1"/>
</dbReference>
<sequence length="97" mass="10727">ATWASGSSNQIVFANHGSHKGGYCEWAASYNGGKTFVSFQFEPNCLTNAPSNGGQYKSQLKLPVTLPGGNVIISWTWVNKEGFREFYWNCMRINLTG</sequence>
<dbReference type="PANTHER" id="PTHR36182:SF1">
    <property type="entry name" value="PROTEIN, PUTATIVE (AFU_ORTHOLOGUE AFUA_6G10930)-RELATED"/>
    <property type="match status" value="1"/>
</dbReference>